<dbReference type="AlphaFoldDB" id="A0A9D3N744"/>
<name>A0A9D3N744_9TELE</name>
<keyword evidence="3" id="KW-1185">Reference proteome</keyword>
<reference evidence="2 3" key="1">
    <citation type="submission" date="2021-06" db="EMBL/GenBank/DDBJ databases">
        <title>Chromosome-level genome assembly of the red-tail catfish (Hemibagrus wyckioides).</title>
        <authorList>
            <person name="Shao F."/>
        </authorList>
    </citation>
    <scope>NUCLEOTIDE SEQUENCE [LARGE SCALE GENOMIC DNA]</scope>
    <source>
        <strain evidence="2">EC202008001</strain>
        <tissue evidence="2">Blood</tissue>
    </source>
</reference>
<dbReference type="Proteomes" id="UP000824219">
    <property type="component" value="Linkage Group LG26"/>
</dbReference>
<protein>
    <submittedName>
        <fullName evidence="2">Uncharacterized protein</fullName>
    </submittedName>
</protein>
<evidence type="ECO:0000313" key="2">
    <source>
        <dbReference type="EMBL" id="KAG7315602.1"/>
    </source>
</evidence>
<evidence type="ECO:0000256" key="1">
    <source>
        <dbReference type="SAM" id="MobiDB-lite"/>
    </source>
</evidence>
<feature type="region of interest" description="Disordered" evidence="1">
    <location>
        <begin position="16"/>
        <end position="50"/>
    </location>
</feature>
<evidence type="ECO:0000313" key="3">
    <source>
        <dbReference type="Proteomes" id="UP000824219"/>
    </source>
</evidence>
<organism evidence="2 3">
    <name type="scientific">Hemibagrus wyckioides</name>
    <dbReference type="NCBI Taxonomy" id="337641"/>
    <lineage>
        <taxon>Eukaryota</taxon>
        <taxon>Metazoa</taxon>
        <taxon>Chordata</taxon>
        <taxon>Craniata</taxon>
        <taxon>Vertebrata</taxon>
        <taxon>Euteleostomi</taxon>
        <taxon>Actinopterygii</taxon>
        <taxon>Neopterygii</taxon>
        <taxon>Teleostei</taxon>
        <taxon>Ostariophysi</taxon>
        <taxon>Siluriformes</taxon>
        <taxon>Bagridae</taxon>
        <taxon>Hemibagrus</taxon>
    </lineage>
</organism>
<accession>A0A9D3N744</accession>
<feature type="compositionally biased region" description="Polar residues" evidence="1">
    <location>
        <begin position="24"/>
        <end position="46"/>
    </location>
</feature>
<comment type="caution">
    <text evidence="2">The sequence shown here is derived from an EMBL/GenBank/DDBJ whole genome shotgun (WGS) entry which is preliminary data.</text>
</comment>
<proteinExistence type="predicted"/>
<gene>
    <name evidence="2" type="ORF">KOW79_020468</name>
</gene>
<sequence>MRCKVPELSRRSLQCEKLNRRNKAASSSRPRETVPQTPAQVTGNSSRRAEETWKVYAEREQRGDMFLLFRGSEPQWSMSWPGAAGLSARLTGTFLLSRWRNLIPGLISGARATLLLLPT</sequence>
<dbReference type="EMBL" id="JAHKSW010000026">
    <property type="protein sequence ID" value="KAG7315602.1"/>
    <property type="molecule type" value="Genomic_DNA"/>
</dbReference>